<dbReference type="PANTHER" id="PTHR23355:SF59">
    <property type="entry name" value="EXORIBONUCLEASE II, MITOCHONDRIAL"/>
    <property type="match status" value="1"/>
</dbReference>
<dbReference type="GO" id="GO:0008859">
    <property type="term" value="F:exoribonuclease II activity"/>
    <property type="evidence" value="ECO:0007669"/>
    <property type="project" value="EnsemblFungi"/>
</dbReference>
<dbReference type="GeneID" id="5542392"/>
<dbReference type="InterPro" id="IPR001900">
    <property type="entry name" value="RNase_II/R"/>
</dbReference>
<dbReference type="GO" id="GO:0000932">
    <property type="term" value="C:P-body"/>
    <property type="evidence" value="ECO:0007669"/>
    <property type="project" value="TreeGrafter"/>
</dbReference>
<evidence type="ECO:0000256" key="1">
    <source>
        <dbReference type="SAM" id="MobiDB-lite"/>
    </source>
</evidence>
<dbReference type="PANTHER" id="PTHR23355">
    <property type="entry name" value="RIBONUCLEASE"/>
    <property type="match status" value="1"/>
</dbReference>
<dbReference type="InterPro" id="IPR012340">
    <property type="entry name" value="NA-bd_OB-fold"/>
</dbReference>
<dbReference type="Proteomes" id="UP000000267">
    <property type="component" value="Unassembled WGS sequence"/>
</dbReference>
<organism evidence="4">
    <name type="scientific">Vanderwaltozyma polyspora (strain ATCC 22028 / DSM 70294 / BCRC 21397 / CBS 2163 / NBRC 10782 / NRRL Y-8283 / UCD 57-17)</name>
    <name type="common">Kluyveromyces polysporus</name>
    <dbReference type="NCBI Taxonomy" id="436907"/>
    <lineage>
        <taxon>Eukaryota</taxon>
        <taxon>Fungi</taxon>
        <taxon>Dikarya</taxon>
        <taxon>Ascomycota</taxon>
        <taxon>Saccharomycotina</taxon>
        <taxon>Saccharomycetes</taxon>
        <taxon>Saccharomycetales</taxon>
        <taxon>Saccharomycetaceae</taxon>
        <taxon>Vanderwaltozyma</taxon>
    </lineage>
</organism>
<sequence length="916" mass="103666">MSSKYLIPKNKSNVLLSSKDTIIKKFLNRTSGLETISIPHSIQKIKSNSIKRFNLTYNQPSNTWYKSLLISSPPPSLPCSPSTSTSTSATTATSTSNSPKWLSFIPKNNHTFNINQLNKKFNRGDIVLLSQDLSNLYMCIELPQSTADPRYSFANSNGDIIFANRSSVLLRIPLQLPTNLLLSDDFLQPEPTQGVGTVKNSIDNPYVLPVLLRQLVISPSLSTISSNANNLLPIVLKKLQLLHRNLQAFKIIPLVQLSSLVQNLDLTKATSNDGESYISNFIANSNENYSIESINSSNLIATFWAIRQQQQDHLWGDIHYSKALLFPLAVSILPLQSNYMYYKEILPAIELDHSIERFTKNGIPNTPNEFPQLLNLLKQYASGAVLMDDKIVTMISKIFRNLDDYKKYDVSRDLCQKLYNELVPKEQKIQNSLLYNTDLALPLASNRTEEQEKVYQMYNPIQTSNNSNRHDFGDLRVFCIDEKTAHEIDDGVSIEYKQNNVYTLHVHIADPSSYFKICNDHNVNIENDEILKIALQRSFTTYLPDQVLPMLPKLLCRAADLGKTGEKTKTITFSVDVKLNKKDMTVKVLDNTFQVRLGYVSNFVKDMTYSDVDSILNDSKESGRDKKVEKDLKSMFLIAKGLNNSRIMNNAVIFSDEINNGKIELTKDEITGEVTQINFKGGKFTDSNILVSELMILANSLAGKFFAENGIPAIYRSYSDLLLGKDAQSEYNAMLSNLKLGKRPTLKDINKISSLFNTSKFTTYPSPHSMIATKYYATVTSPLRRFPDMINHLQIHRILSKQPLCFTQRDLENMNWNIQTKDVILRSSSRMINTYWTLRHIKDQLSEDPDKKFDVMITSVQQNGVAHCILAQFSFAKGKLVFDPNDESHPLIGDTVSNCKITKIDCLGNVLEFSKA</sequence>
<dbReference type="Pfam" id="PF00773">
    <property type="entry name" value="RNB"/>
    <property type="match status" value="1"/>
</dbReference>
<dbReference type="STRING" id="436907.A7TTK1"/>
<dbReference type="eggNOG" id="KOG2102">
    <property type="taxonomic scope" value="Eukaryota"/>
</dbReference>
<protein>
    <recommendedName>
        <fullName evidence="2">RNB domain-containing protein</fullName>
    </recommendedName>
</protein>
<dbReference type="KEGG" id="vpo:Kpol_237p4"/>
<gene>
    <name evidence="3" type="ORF">Kpol_237p4</name>
</gene>
<evidence type="ECO:0000313" key="4">
    <source>
        <dbReference type="Proteomes" id="UP000000267"/>
    </source>
</evidence>
<dbReference type="GO" id="GO:0006402">
    <property type="term" value="P:mRNA catabolic process"/>
    <property type="evidence" value="ECO:0007669"/>
    <property type="project" value="TreeGrafter"/>
</dbReference>
<dbReference type="SUPFAM" id="SSF50249">
    <property type="entry name" value="Nucleic acid-binding proteins"/>
    <property type="match status" value="1"/>
</dbReference>
<reference evidence="3 4" key="1">
    <citation type="journal article" date="2007" name="Proc. Natl. Acad. Sci. U.S.A.">
        <title>Independent sorting-out of thousands of duplicated gene pairs in two yeast species descended from a whole-genome duplication.</title>
        <authorList>
            <person name="Scannell D.R."/>
            <person name="Frank A.C."/>
            <person name="Conant G.C."/>
            <person name="Byrne K.P."/>
            <person name="Woolfit M."/>
            <person name="Wolfe K.H."/>
        </authorList>
    </citation>
    <scope>NUCLEOTIDE SEQUENCE [LARGE SCALE GENOMIC DNA]</scope>
    <source>
        <strain evidence="4">ATCC 22028 / DSM 70294 / BCRC 21397 / CBS 2163 / NBRC 10782 / NRRL Y-8283 / UCD 57-17</strain>
    </source>
</reference>
<dbReference type="OMA" id="VFCIDSE"/>
<dbReference type="EMBL" id="DS480581">
    <property type="protein sequence ID" value="EDO14408.1"/>
    <property type="molecule type" value="Genomic_DNA"/>
</dbReference>
<dbReference type="FunCoup" id="A7TTK1">
    <property type="interactions" value="131"/>
</dbReference>
<keyword evidence="4" id="KW-1185">Reference proteome</keyword>
<accession>A7TTK1</accession>
<dbReference type="SMART" id="SM00955">
    <property type="entry name" value="RNB"/>
    <property type="match status" value="1"/>
</dbReference>
<dbReference type="OrthoDB" id="2285229at2759"/>
<feature type="domain" description="RNB" evidence="2">
    <location>
        <begin position="469"/>
        <end position="801"/>
    </location>
</feature>
<dbReference type="GO" id="GO:0000957">
    <property type="term" value="P:mitochondrial RNA catabolic process"/>
    <property type="evidence" value="ECO:0007669"/>
    <property type="project" value="EnsemblFungi"/>
</dbReference>
<dbReference type="InterPro" id="IPR050180">
    <property type="entry name" value="RNR_Ribonuclease"/>
</dbReference>
<evidence type="ECO:0000313" key="3">
    <source>
        <dbReference type="EMBL" id="EDO14408.1"/>
    </source>
</evidence>
<name>A7TTK1_VANPO</name>
<dbReference type="HOGENOM" id="CLU_012624_0_0_1"/>
<proteinExistence type="predicted"/>
<dbReference type="GO" id="GO:0045025">
    <property type="term" value="C:mitochondrial degradosome"/>
    <property type="evidence" value="ECO:0007669"/>
    <property type="project" value="EnsemblFungi"/>
</dbReference>
<dbReference type="AlphaFoldDB" id="A7TTK1"/>
<dbReference type="RefSeq" id="XP_001642266.1">
    <property type="nucleotide sequence ID" value="XM_001642216.1"/>
</dbReference>
<dbReference type="GO" id="GO:0003723">
    <property type="term" value="F:RNA binding"/>
    <property type="evidence" value="ECO:0007669"/>
    <property type="project" value="InterPro"/>
</dbReference>
<feature type="region of interest" description="Disordered" evidence="1">
    <location>
        <begin position="79"/>
        <end position="98"/>
    </location>
</feature>
<evidence type="ECO:0000259" key="2">
    <source>
        <dbReference type="SMART" id="SM00955"/>
    </source>
</evidence>
<dbReference type="InParanoid" id="A7TTK1"/>
<dbReference type="PhylomeDB" id="A7TTK1"/>